<dbReference type="InterPro" id="IPR001611">
    <property type="entry name" value="Leu-rich_rpt"/>
</dbReference>
<reference evidence="10 11" key="1">
    <citation type="journal article" date="2020" name="bioRxiv">
        <title>Sequence and annotation of 42 cannabis genomes reveals extensive copy number variation in cannabinoid synthesis and pathogen resistance genes.</title>
        <authorList>
            <person name="Mckernan K.J."/>
            <person name="Helbert Y."/>
            <person name="Kane L.T."/>
            <person name="Ebling H."/>
            <person name="Zhang L."/>
            <person name="Liu B."/>
            <person name="Eaton Z."/>
            <person name="Mclaughlin S."/>
            <person name="Kingan S."/>
            <person name="Baybayan P."/>
            <person name="Concepcion G."/>
            <person name="Jordan M."/>
            <person name="Riva A."/>
            <person name="Barbazuk W."/>
            <person name="Harkins T."/>
        </authorList>
    </citation>
    <scope>NUCLEOTIDE SEQUENCE [LARGE SCALE GENOMIC DNA]</scope>
    <source>
        <strain evidence="11">cv. Jamaican Lion 4</strain>
        <tissue evidence="10">Leaf</tissue>
    </source>
</reference>
<comment type="subcellular location">
    <subcellularLocation>
        <location evidence="1">Membrane</location>
        <topology evidence="1">Single-pass type I membrane protein</topology>
    </subcellularLocation>
</comment>
<evidence type="ECO:0000256" key="3">
    <source>
        <dbReference type="ARBA" id="ARBA00022692"/>
    </source>
</evidence>
<dbReference type="SUPFAM" id="SSF52058">
    <property type="entry name" value="L domain-like"/>
    <property type="match status" value="1"/>
</dbReference>
<keyword evidence="2" id="KW-0433">Leucine-rich repeat</keyword>
<evidence type="ECO:0000256" key="8">
    <source>
        <dbReference type="ARBA" id="ARBA00023170"/>
    </source>
</evidence>
<evidence type="ECO:0000256" key="1">
    <source>
        <dbReference type="ARBA" id="ARBA00004479"/>
    </source>
</evidence>
<keyword evidence="5" id="KW-0677">Repeat</keyword>
<dbReference type="PANTHER" id="PTHR27000:SF642">
    <property type="entry name" value="INACTIVE LEUCINE-RICH REPEAT RECEPTOR KINASE XIAO-RELATED"/>
    <property type="match status" value="1"/>
</dbReference>
<dbReference type="EMBL" id="JAATIP010000103">
    <property type="protein sequence ID" value="KAF4372867.1"/>
    <property type="molecule type" value="Genomic_DNA"/>
</dbReference>
<dbReference type="Gene3D" id="3.80.10.10">
    <property type="entry name" value="Ribonuclease Inhibitor"/>
    <property type="match status" value="1"/>
</dbReference>
<dbReference type="AlphaFoldDB" id="A0A7J6FQE7"/>
<evidence type="ECO:0000313" key="10">
    <source>
        <dbReference type="EMBL" id="KAF4372867.1"/>
    </source>
</evidence>
<dbReference type="Pfam" id="PF00560">
    <property type="entry name" value="LRR_1"/>
    <property type="match status" value="1"/>
</dbReference>
<proteinExistence type="predicted"/>
<keyword evidence="9" id="KW-0325">Glycoprotein</keyword>
<evidence type="ECO:0000256" key="6">
    <source>
        <dbReference type="ARBA" id="ARBA00022989"/>
    </source>
</evidence>
<dbReference type="Proteomes" id="UP000525078">
    <property type="component" value="Unassembled WGS sequence"/>
</dbReference>
<dbReference type="InterPro" id="IPR032675">
    <property type="entry name" value="LRR_dom_sf"/>
</dbReference>
<evidence type="ECO:0000256" key="4">
    <source>
        <dbReference type="ARBA" id="ARBA00022729"/>
    </source>
</evidence>
<evidence type="ECO:0000256" key="2">
    <source>
        <dbReference type="ARBA" id="ARBA00022614"/>
    </source>
</evidence>
<evidence type="ECO:0000313" key="11">
    <source>
        <dbReference type="Proteomes" id="UP000525078"/>
    </source>
</evidence>
<evidence type="ECO:0000256" key="9">
    <source>
        <dbReference type="ARBA" id="ARBA00023180"/>
    </source>
</evidence>
<comment type="caution">
    <text evidence="10">The sequence shown here is derived from an EMBL/GenBank/DDBJ whole genome shotgun (WGS) entry which is preliminary data.</text>
</comment>
<protein>
    <submittedName>
        <fullName evidence="10">Uncharacterized protein</fullName>
    </submittedName>
</protein>
<gene>
    <name evidence="10" type="ORF">F8388_004077</name>
</gene>
<sequence length="442" mass="50589">MVYALMRSNQANLLEVLRNLDLHDNIYTPSLSSNSFVNLSSSVRYLNLESIGLHGIFPENIFHFPNLQELYLSENYNLTGSFPRSNWTSKLKILDLSSTQFSIDLAHLTKNSRNLNTLLLRECKFIGSYPILLGDFTQIIALDLSANNFHGQVPWYSLNFKGITSLDLSSNNFQGELPESYVVPLQLTSLDLGTLLGLEPIHNPFLFVGSVFNRKDNLSRLIASKGVSKRYLNGFSHASFKVEFRNRVIITIEFIVILPLETTIFERNFLSWNIPVSSIQLLLRGSRRVLKIIDMKQRTDSTRLQFKLLNALLHKLTPPSQEMAPLFLCTKSLLIKLFILKYSKDIHILVWIPQLIFLQQPLHEFLLSLLPFRFQHIRVSIPQLIFLLLLLLPSLPFPSLQHFLPLPSHPSLALLLSYKHCCQEWLLPISPSNQSKPSSQTP</sequence>
<keyword evidence="8" id="KW-0675">Receptor</keyword>
<keyword evidence="3" id="KW-0812">Transmembrane</keyword>
<evidence type="ECO:0000256" key="5">
    <source>
        <dbReference type="ARBA" id="ARBA00022737"/>
    </source>
</evidence>
<dbReference type="PANTHER" id="PTHR27000">
    <property type="entry name" value="LEUCINE-RICH REPEAT RECEPTOR-LIKE PROTEIN KINASE FAMILY PROTEIN-RELATED"/>
    <property type="match status" value="1"/>
</dbReference>
<keyword evidence="7" id="KW-0472">Membrane</keyword>
<keyword evidence="4" id="KW-0732">Signal</keyword>
<evidence type="ECO:0000256" key="7">
    <source>
        <dbReference type="ARBA" id="ARBA00023136"/>
    </source>
</evidence>
<keyword evidence="6" id="KW-1133">Transmembrane helix</keyword>
<name>A0A7J6FQE7_CANSA</name>
<dbReference type="GO" id="GO:0016020">
    <property type="term" value="C:membrane"/>
    <property type="evidence" value="ECO:0007669"/>
    <property type="project" value="UniProtKB-SubCell"/>
</dbReference>
<organism evidence="10 11">
    <name type="scientific">Cannabis sativa</name>
    <name type="common">Hemp</name>
    <name type="synonym">Marijuana</name>
    <dbReference type="NCBI Taxonomy" id="3483"/>
    <lineage>
        <taxon>Eukaryota</taxon>
        <taxon>Viridiplantae</taxon>
        <taxon>Streptophyta</taxon>
        <taxon>Embryophyta</taxon>
        <taxon>Tracheophyta</taxon>
        <taxon>Spermatophyta</taxon>
        <taxon>Magnoliopsida</taxon>
        <taxon>eudicotyledons</taxon>
        <taxon>Gunneridae</taxon>
        <taxon>Pentapetalae</taxon>
        <taxon>rosids</taxon>
        <taxon>fabids</taxon>
        <taxon>Rosales</taxon>
        <taxon>Cannabaceae</taxon>
        <taxon>Cannabis</taxon>
    </lineage>
</organism>
<accession>A0A7J6FQE7</accession>